<feature type="domain" description="Heterokaryon incompatibility" evidence="1">
    <location>
        <begin position="52"/>
        <end position="203"/>
    </location>
</feature>
<comment type="caution">
    <text evidence="2">The sequence shown here is derived from an EMBL/GenBank/DDBJ whole genome shotgun (WGS) entry which is preliminary data.</text>
</comment>
<dbReference type="EMBL" id="JNVN01002442">
    <property type="protein sequence ID" value="KHJ31961.1"/>
    <property type="molecule type" value="Genomic_DNA"/>
</dbReference>
<dbReference type="InterPro" id="IPR052895">
    <property type="entry name" value="HetReg/Transcr_Mod"/>
</dbReference>
<protein>
    <submittedName>
        <fullName evidence="2">Putative heterokaryon incompatibility protein</fullName>
    </submittedName>
</protein>
<dbReference type="PANTHER" id="PTHR24148:SF73">
    <property type="entry name" value="HET DOMAIN PROTEIN (AFU_ORTHOLOGUE AFUA_8G01020)"/>
    <property type="match status" value="1"/>
</dbReference>
<dbReference type="Pfam" id="PF06985">
    <property type="entry name" value="HET"/>
    <property type="match status" value="1"/>
</dbReference>
<proteinExistence type="predicted"/>
<dbReference type="InterPro" id="IPR010730">
    <property type="entry name" value="HET"/>
</dbReference>
<keyword evidence="3" id="KW-1185">Reference proteome</keyword>
<evidence type="ECO:0000313" key="3">
    <source>
        <dbReference type="Proteomes" id="UP000030854"/>
    </source>
</evidence>
<evidence type="ECO:0000259" key="1">
    <source>
        <dbReference type="Pfam" id="PF06985"/>
    </source>
</evidence>
<evidence type="ECO:0000313" key="2">
    <source>
        <dbReference type="EMBL" id="KHJ31961.1"/>
    </source>
</evidence>
<accession>A0A0B1P4U1</accession>
<dbReference type="OMA" id="ALFMCHG"/>
<dbReference type="STRING" id="52586.A0A0B1P4U1"/>
<dbReference type="Pfam" id="PF26639">
    <property type="entry name" value="Het-6_barrel"/>
    <property type="match status" value="1"/>
</dbReference>
<organism evidence="2 3">
    <name type="scientific">Uncinula necator</name>
    <name type="common">Grape powdery mildew</name>
    <dbReference type="NCBI Taxonomy" id="52586"/>
    <lineage>
        <taxon>Eukaryota</taxon>
        <taxon>Fungi</taxon>
        <taxon>Dikarya</taxon>
        <taxon>Ascomycota</taxon>
        <taxon>Pezizomycotina</taxon>
        <taxon>Leotiomycetes</taxon>
        <taxon>Erysiphales</taxon>
        <taxon>Erysiphaceae</taxon>
        <taxon>Erysiphe</taxon>
    </lineage>
</organism>
<sequence>MWRKFSNSSPSFIYPPISAHQIRILTLHPGLCNSPIVIEIQKHDLKTVKETYEALSYVWGEPTRRAEIECNGAVLRITKSLHAALRQLRYQDKSRILWVDAICINQNDLDERAQQVSLMKSIFPMASKVLVWLGEADEKTELAIKAIDKWATFNRQYRCNSDATRFSKFEERFAFKPGYRDTLEAVGALTYRPWFDRCWTFQEIILSTQAELNVGKFRITWDCFYHALEAFPMHLLADNVLNFNALFMCHGKEKTKRHSSKNSDSITVSRNLSRVLQITRNFTATDPRDKIFSVLSIAEIKNPIIFQPNYNKSVRDTFISSTLAMIREENSLNVLMSCGEHNRDRNLPSWCPDWNCKRGVTLAGYFDYISYNINAGIHPDLRNLQVNQNYELELDGAIIDVVKEVYDLEALGKQLKASLKDLNFTSVLSEFARKIGLHKRLLHNKLSPEAVLFRTLTADHWFFGTHLKSSYKEIWFPTHLRFQYIRRNKEKMYHSIEAFSPKSYRSNIADGPSLDLNSMGFVLPQPDQITNKYGQPPENFDAEFESPFTHSVIDKVYRQTSPFYVEGQDFDDAKNIDVLTIETIAKEAISQAIFFFKGKRVLITEHDFVAIGSNEAKVGDKLCSFWGVDVPFIIRQKGKSFMNYTDRNQISRKINDLNELYEIIGECYIDGIMYGELYPDSNQRSPWTPNRSFQKISPLIDWVQIRKLRIV</sequence>
<dbReference type="PANTHER" id="PTHR24148">
    <property type="entry name" value="ANKYRIN REPEAT DOMAIN-CONTAINING PROTEIN 39 HOMOLOG-RELATED"/>
    <property type="match status" value="1"/>
</dbReference>
<gene>
    <name evidence="2" type="ORF">EV44_g1440</name>
</gene>
<name>A0A0B1P4U1_UNCNE</name>
<reference evidence="2 3" key="1">
    <citation type="journal article" date="2014" name="BMC Genomics">
        <title>Adaptive genomic structural variation in the grape powdery mildew pathogen, Erysiphe necator.</title>
        <authorList>
            <person name="Jones L."/>
            <person name="Riaz S."/>
            <person name="Morales-Cruz A."/>
            <person name="Amrine K.C."/>
            <person name="McGuire B."/>
            <person name="Gubler W.D."/>
            <person name="Walker M.A."/>
            <person name="Cantu D."/>
        </authorList>
    </citation>
    <scope>NUCLEOTIDE SEQUENCE [LARGE SCALE GENOMIC DNA]</scope>
    <source>
        <strain evidence="3">c</strain>
    </source>
</reference>
<dbReference type="Proteomes" id="UP000030854">
    <property type="component" value="Unassembled WGS sequence"/>
</dbReference>
<dbReference type="AlphaFoldDB" id="A0A0B1P4U1"/>
<dbReference type="HOGENOM" id="CLU_004184_7_2_1"/>